<proteinExistence type="predicted"/>
<reference evidence="1 2" key="1">
    <citation type="submission" date="2018-07" db="EMBL/GenBank/DDBJ databases">
        <title>Halomonas rutogse sp. nov., isolated from Lake TangqianCo on Tibetan Plateau.</title>
        <authorList>
            <person name="Lu H."/>
            <person name="Xing P."/>
            <person name="Wu Q."/>
        </authorList>
    </citation>
    <scope>NUCLEOTIDE SEQUENCE [LARGE SCALE GENOMIC DNA]</scope>
    <source>
        <strain evidence="1 2">TQ8S</strain>
    </source>
</reference>
<evidence type="ECO:0000313" key="2">
    <source>
        <dbReference type="Proteomes" id="UP000253204"/>
    </source>
</evidence>
<dbReference type="Proteomes" id="UP000253204">
    <property type="component" value="Unassembled WGS sequence"/>
</dbReference>
<dbReference type="RefSeq" id="WP_114488607.1">
    <property type="nucleotide sequence ID" value="NZ_QPIJ01000089.1"/>
</dbReference>
<organism evidence="1 2">
    <name type="scientific">Vreelandella rituensis</name>
    <dbReference type="NCBI Taxonomy" id="2282306"/>
    <lineage>
        <taxon>Bacteria</taxon>
        <taxon>Pseudomonadati</taxon>
        <taxon>Pseudomonadota</taxon>
        <taxon>Gammaproteobacteria</taxon>
        <taxon>Oceanospirillales</taxon>
        <taxon>Halomonadaceae</taxon>
        <taxon>Vreelandella</taxon>
    </lineage>
</organism>
<gene>
    <name evidence="1" type="ORF">DU506_19915</name>
</gene>
<accession>A0A368TNR5</accession>
<name>A0A368TNR5_9GAMM</name>
<evidence type="ECO:0008006" key="3">
    <source>
        <dbReference type="Google" id="ProtNLM"/>
    </source>
</evidence>
<protein>
    <recommendedName>
        <fullName evidence="3">Transcriptional regulator</fullName>
    </recommendedName>
</protein>
<comment type="caution">
    <text evidence="1">The sequence shown here is derived from an EMBL/GenBank/DDBJ whole genome shotgun (WGS) entry which is preliminary data.</text>
</comment>
<keyword evidence="2" id="KW-1185">Reference proteome</keyword>
<sequence length="89" mass="9922">MARKNTPKTPLLAVLRQLETDDKRDEFAGLAGTSRLYLYQLSICSRRSCRADLAKRIADASVVMHEKYGTQVLTLEVICSMCAECEVAP</sequence>
<dbReference type="EMBL" id="QPIJ01000089">
    <property type="protein sequence ID" value="RCV85867.1"/>
    <property type="molecule type" value="Genomic_DNA"/>
</dbReference>
<dbReference type="AlphaFoldDB" id="A0A368TNR5"/>
<evidence type="ECO:0000313" key="1">
    <source>
        <dbReference type="EMBL" id="RCV85867.1"/>
    </source>
</evidence>